<dbReference type="Gene3D" id="3.40.50.720">
    <property type="entry name" value="NAD(P)-binding Rossmann-like Domain"/>
    <property type="match status" value="1"/>
</dbReference>
<dbReference type="SUPFAM" id="SSF51735">
    <property type="entry name" value="NAD(P)-binding Rossmann-fold domains"/>
    <property type="match status" value="1"/>
</dbReference>
<dbReference type="InterPro" id="IPR018114">
    <property type="entry name" value="TRYPSIN_HIS"/>
</dbReference>
<protein>
    <submittedName>
        <fullName evidence="6">Epimerase family protein SDR39U1</fullName>
    </submittedName>
</protein>
<dbReference type="STRING" id="8469.M7B8K9"/>
<organism evidence="6 7">
    <name type="scientific">Chelonia mydas</name>
    <name type="common">Green sea-turtle</name>
    <name type="synonym">Chelonia agassizi</name>
    <dbReference type="NCBI Taxonomy" id="8469"/>
    <lineage>
        <taxon>Eukaryota</taxon>
        <taxon>Metazoa</taxon>
        <taxon>Chordata</taxon>
        <taxon>Craniata</taxon>
        <taxon>Vertebrata</taxon>
        <taxon>Euteleostomi</taxon>
        <taxon>Archelosauria</taxon>
        <taxon>Testudinata</taxon>
        <taxon>Testudines</taxon>
        <taxon>Cryptodira</taxon>
        <taxon>Durocryptodira</taxon>
        <taxon>Americhelydia</taxon>
        <taxon>Chelonioidea</taxon>
        <taxon>Cheloniidae</taxon>
        <taxon>Chelonia</taxon>
    </lineage>
</organism>
<feature type="signal peptide" evidence="4">
    <location>
        <begin position="1"/>
        <end position="18"/>
    </location>
</feature>
<keyword evidence="7" id="KW-1185">Reference proteome</keyword>
<feature type="chain" id="PRO_5004080069" evidence="4">
    <location>
        <begin position="19"/>
        <end position="377"/>
    </location>
</feature>
<dbReference type="EMBL" id="KB563010">
    <property type="protein sequence ID" value="EMP28508.1"/>
    <property type="molecule type" value="Genomic_DNA"/>
</dbReference>
<dbReference type="InterPro" id="IPR009003">
    <property type="entry name" value="Peptidase_S1_PA"/>
</dbReference>
<dbReference type="PROSITE" id="PS50240">
    <property type="entry name" value="TRYPSIN_DOM"/>
    <property type="match status" value="1"/>
</dbReference>
<evidence type="ECO:0000259" key="5">
    <source>
        <dbReference type="PROSITE" id="PS50240"/>
    </source>
</evidence>
<dbReference type="GO" id="GO:0006508">
    <property type="term" value="P:proteolysis"/>
    <property type="evidence" value="ECO:0007669"/>
    <property type="project" value="InterPro"/>
</dbReference>
<evidence type="ECO:0000313" key="7">
    <source>
        <dbReference type="Proteomes" id="UP000031443"/>
    </source>
</evidence>
<evidence type="ECO:0000256" key="1">
    <source>
        <dbReference type="ARBA" id="ARBA00022729"/>
    </source>
</evidence>
<dbReference type="SMART" id="SM00020">
    <property type="entry name" value="Tryp_SPc"/>
    <property type="match status" value="1"/>
</dbReference>
<dbReference type="InterPro" id="IPR001314">
    <property type="entry name" value="Peptidase_S1A"/>
</dbReference>
<dbReference type="eggNOG" id="KOG3627">
    <property type="taxonomic scope" value="Eukaryota"/>
</dbReference>
<keyword evidence="3" id="KW-1015">Disulfide bond</keyword>
<dbReference type="InterPro" id="IPR043504">
    <property type="entry name" value="Peptidase_S1_PA_chymotrypsin"/>
</dbReference>
<gene>
    <name evidence="6" type="ORF">UY3_14380</name>
</gene>
<proteinExistence type="predicted"/>
<dbReference type="FunFam" id="2.40.10.10:FF:000005">
    <property type="entry name" value="Serine protease 37"/>
    <property type="match status" value="1"/>
</dbReference>
<dbReference type="InterPro" id="IPR013549">
    <property type="entry name" value="DUF1731"/>
</dbReference>
<accession>M7B8K9</accession>
<dbReference type="Proteomes" id="UP000031443">
    <property type="component" value="Unassembled WGS sequence"/>
</dbReference>
<dbReference type="GO" id="GO:0005737">
    <property type="term" value="C:cytoplasm"/>
    <property type="evidence" value="ECO:0007669"/>
    <property type="project" value="TreeGrafter"/>
</dbReference>
<dbReference type="InterPro" id="IPR036291">
    <property type="entry name" value="NAD(P)-bd_dom_sf"/>
</dbReference>
<dbReference type="PROSITE" id="PS00134">
    <property type="entry name" value="TRYPSIN_HIS"/>
    <property type="match status" value="1"/>
</dbReference>
<dbReference type="Pfam" id="PF00089">
    <property type="entry name" value="Trypsin"/>
    <property type="match status" value="2"/>
</dbReference>
<keyword evidence="1 4" id="KW-0732">Signal</keyword>
<evidence type="ECO:0000256" key="3">
    <source>
        <dbReference type="ARBA" id="ARBA00023157"/>
    </source>
</evidence>
<feature type="domain" description="Peptidase S1" evidence="5">
    <location>
        <begin position="21"/>
        <end position="354"/>
    </location>
</feature>
<evidence type="ECO:0000313" key="6">
    <source>
        <dbReference type="EMBL" id="EMP28508.1"/>
    </source>
</evidence>
<dbReference type="PANTHER" id="PTHR24271:SF81">
    <property type="entry name" value="GRANZYME B"/>
    <property type="match status" value="1"/>
</dbReference>
<dbReference type="SUPFAM" id="SSF50494">
    <property type="entry name" value="Trypsin-like serine proteases"/>
    <property type="match status" value="2"/>
</dbReference>
<dbReference type="Pfam" id="PF08338">
    <property type="entry name" value="DUF1731"/>
    <property type="match status" value="1"/>
</dbReference>
<dbReference type="PANTHER" id="PTHR24271">
    <property type="entry name" value="KALLIKREIN-RELATED"/>
    <property type="match status" value="1"/>
</dbReference>
<dbReference type="GO" id="GO:0004252">
    <property type="term" value="F:serine-type endopeptidase activity"/>
    <property type="evidence" value="ECO:0007669"/>
    <property type="project" value="InterPro"/>
</dbReference>
<name>M7B8K9_CHEMY</name>
<dbReference type="PRINTS" id="PR00722">
    <property type="entry name" value="CHYMOTRYPSIN"/>
</dbReference>
<evidence type="ECO:0000256" key="2">
    <source>
        <dbReference type="ARBA" id="ARBA00023145"/>
    </source>
</evidence>
<dbReference type="Gene3D" id="2.40.10.10">
    <property type="entry name" value="Trypsin-like serine proteases"/>
    <property type="match status" value="3"/>
</dbReference>
<reference evidence="7" key="1">
    <citation type="journal article" date="2013" name="Nat. Genet.">
        <title>The draft genomes of soft-shell turtle and green sea turtle yield insights into the development and evolution of the turtle-specific body plan.</title>
        <authorList>
            <person name="Wang Z."/>
            <person name="Pascual-Anaya J."/>
            <person name="Zadissa A."/>
            <person name="Li W."/>
            <person name="Niimura Y."/>
            <person name="Huang Z."/>
            <person name="Li C."/>
            <person name="White S."/>
            <person name="Xiong Z."/>
            <person name="Fang D."/>
            <person name="Wang B."/>
            <person name="Ming Y."/>
            <person name="Chen Y."/>
            <person name="Zheng Y."/>
            <person name="Kuraku S."/>
            <person name="Pignatelli M."/>
            <person name="Herrero J."/>
            <person name="Beal K."/>
            <person name="Nozawa M."/>
            <person name="Li Q."/>
            <person name="Wang J."/>
            <person name="Zhang H."/>
            <person name="Yu L."/>
            <person name="Shigenobu S."/>
            <person name="Wang J."/>
            <person name="Liu J."/>
            <person name="Flicek P."/>
            <person name="Searle S."/>
            <person name="Wang J."/>
            <person name="Kuratani S."/>
            <person name="Yin Y."/>
            <person name="Aken B."/>
            <person name="Zhang G."/>
            <person name="Irie N."/>
        </authorList>
    </citation>
    <scope>NUCLEOTIDE SEQUENCE [LARGE SCALE GENOMIC DNA]</scope>
</reference>
<sequence length="377" mass="40703">MLLLLLPVTFLLPPGAQAGEIIGGREARPHSRPYMAFVETKMGPESTMYCGGFLVREDFVLTAAHCDEEGSGDASAVVILGAHDLNQKERAQQRIQVRRKIPHEDFDGTTLENDIMLLQVVSPTTSSGDASAVVILGAHDLNQKERAQQRIQVRRKIPHEDFDGTTLENDIMLLQPEATCSVAGWGRTGVHRVYPPTRLQEVTLKMADDKQCKLFFNSFNRTSMLCRGNIKTKQSSFVDELARSGLPPCDAAVNLAGVVLGKGGGAVSQMLWPFRLGLGGPVGSGLQPFPWIHVRDVAGVVCHTLETEGVHGVLNGVSPASPSTSNADFARELGSALGRPALLPLPSWAVRGVFGTERAVMLLEGQRVAPKRTLESG</sequence>
<dbReference type="AlphaFoldDB" id="M7B8K9"/>
<dbReference type="InterPro" id="IPR001254">
    <property type="entry name" value="Trypsin_dom"/>
</dbReference>
<keyword evidence="2" id="KW-0865">Zymogen</keyword>
<evidence type="ECO:0000256" key="4">
    <source>
        <dbReference type="SAM" id="SignalP"/>
    </source>
</evidence>
<dbReference type="CDD" id="cd00190">
    <property type="entry name" value="Tryp_SPc"/>
    <property type="match status" value="1"/>
</dbReference>